<dbReference type="EMBL" id="VWXL01000014">
    <property type="protein sequence ID" value="MVB09849.1"/>
    <property type="molecule type" value="Genomic_DNA"/>
</dbReference>
<evidence type="ECO:0000313" key="2">
    <source>
        <dbReference type="Proteomes" id="UP000469440"/>
    </source>
</evidence>
<comment type="caution">
    <text evidence="1">The sequence shown here is derived from an EMBL/GenBank/DDBJ whole genome shotgun (WGS) entry which is preliminary data.</text>
</comment>
<organism evidence="1 2">
    <name type="scientific">Caproicibacter fermentans</name>
    <dbReference type="NCBI Taxonomy" id="2576756"/>
    <lineage>
        <taxon>Bacteria</taxon>
        <taxon>Bacillati</taxon>
        <taxon>Bacillota</taxon>
        <taxon>Clostridia</taxon>
        <taxon>Eubacteriales</taxon>
        <taxon>Acutalibacteraceae</taxon>
        <taxon>Caproicibacter</taxon>
    </lineage>
</organism>
<protein>
    <submittedName>
        <fullName evidence="1">Uncharacterized protein</fullName>
    </submittedName>
</protein>
<sequence length="50" mass="5959">MSAHNISVDCRYTQGGEDFRILLFQSFRFFLERELKNNNFRLAFSKAARL</sequence>
<dbReference type="AlphaFoldDB" id="A0A6N8HVZ9"/>
<proteinExistence type="predicted"/>
<name>A0A6N8HVZ9_9FIRM</name>
<gene>
    <name evidence="1" type="ORF">CAFE_05140</name>
</gene>
<keyword evidence="2" id="KW-1185">Reference proteome</keyword>
<evidence type="ECO:0000313" key="1">
    <source>
        <dbReference type="EMBL" id="MVB09849.1"/>
    </source>
</evidence>
<reference evidence="1 2" key="1">
    <citation type="submission" date="2019-09" db="EMBL/GenBank/DDBJ databases">
        <title>Genome sequence of Clostridium sp. EA1.</title>
        <authorList>
            <person name="Poehlein A."/>
            <person name="Bengelsdorf F.R."/>
            <person name="Daniel R."/>
        </authorList>
    </citation>
    <scope>NUCLEOTIDE SEQUENCE [LARGE SCALE GENOMIC DNA]</scope>
    <source>
        <strain evidence="1 2">EA1</strain>
    </source>
</reference>
<accession>A0A6N8HVZ9</accession>
<dbReference type="Proteomes" id="UP000469440">
    <property type="component" value="Unassembled WGS sequence"/>
</dbReference>